<evidence type="ECO:0000256" key="2">
    <source>
        <dbReference type="SAM" id="Phobius"/>
    </source>
</evidence>
<evidence type="ECO:0000313" key="4">
    <source>
        <dbReference type="EMBL" id="VVM07084.1"/>
    </source>
</evidence>
<dbReference type="InterPro" id="IPR029044">
    <property type="entry name" value="Nucleotide-diphossugar_trans"/>
</dbReference>
<dbReference type="RefSeq" id="WP_142525421.1">
    <property type="nucleotide sequence ID" value="NZ_CABFUZ020000144.1"/>
</dbReference>
<keyword evidence="2" id="KW-1133">Transmembrane helix</keyword>
<name>A0A5E6MC19_9BACT</name>
<protein>
    <submittedName>
        <fullName evidence="4">(Heptosyl)LPS beta-1,4-glucosyltransferase</fullName>
    </submittedName>
</protein>
<feature type="transmembrane region" description="Helical" evidence="2">
    <location>
        <begin position="221"/>
        <end position="246"/>
    </location>
</feature>
<accession>A0A5E6MC19</accession>
<evidence type="ECO:0000259" key="3">
    <source>
        <dbReference type="Pfam" id="PF00535"/>
    </source>
</evidence>
<gene>
    <name evidence="4" type="primary">waaE/kdtX</name>
    <name evidence="4" type="ORF">MAMC_01423</name>
</gene>
<keyword evidence="2" id="KW-0472">Membrane</keyword>
<evidence type="ECO:0000313" key="5">
    <source>
        <dbReference type="Proteomes" id="UP000381693"/>
    </source>
</evidence>
<dbReference type="CDD" id="cd02511">
    <property type="entry name" value="Beta4Glucosyltransferase"/>
    <property type="match status" value="1"/>
</dbReference>
<dbReference type="GO" id="GO:0016740">
    <property type="term" value="F:transferase activity"/>
    <property type="evidence" value="ECO:0007669"/>
    <property type="project" value="UniProtKB-KW"/>
</dbReference>
<dbReference type="Gene3D" id="3.90.550.10">
    <property type="entry name" value="Spore Coat Polysaccharide Biosynthesis Protein SpsA, Chain A"/>
    <property type="match status" value="1"/>
</dbReference>
<dbReference type="PANTHER" id="PTHR43630:SF2">
    <property type="entry name" value="GLYCOSYLTRANSFERASE"/>
    <property type="match status" value="1"/>
</dbReference>
<evidence type="ECO:0000256" key="1">
    <source>
        <dbReference type="ARBA" id="ARBA00038494"/>
    </source>
</evidence>
<dbReference type="Pfam" id="PF00535">
    <property type="entry name" value="Glycos_transf_2"/>
    <property type="match status" value="1"/>
</dbReference>
<dbReference type="InterPro" id="IPR001173">
    <property type="entry name" value="Glyco_trans_2-like"/>
</dbReference>
<dbReference type="Proteomes" id="UP000381693">
    <property type="component" value="Unassembled WGS sequence"/>
</dbReference>
<dbReference type="EMBL" id="CABFUZ020000144">
    <property type="protein sequence ID" value="VVM07084.1"/>
    <property type="molecule type" value="Genomic_DNA"/>
</dbReference>
<keyword evidence="2" id="KW-0812">Transmembrane</keyword>
<comment type="caution">
    <text evidence="4">The sequence shown here is derived from an EMBL/GenBank/DDBJ whole genome shotgun (WGS) entry which is preliminary data.</text>
</comment>
<dbReference type="SUPFAM" id="SSF53448">
    <property type="entry name" value="Nucleotide-diphospho-sugar transferases"/>
    <property type="match status" value="1"/>
</dbReference>
<feature type="domain" description="Glycosyltransferase 2-like" evidence="3">
    <location>
        <begin position="12"/>
        <end position="145"/>
    </location>
</feature>
<reference evidence="4" key="1">
    <citation type="submission" date="2019-09" db="EMBL/GenBank/DDBJ databases">
        <authorList>
            <person name="Cremers G."/>
        </authorList>
    </citation>
    <scope>NUCLEOTIDE SEQUENCE [LARGE SCALE GENOMIC DNA]</scope>
    <source>
        <strain evidence="4">3B</strain>
    </source>
</reference>
<comment type="similarity">
    <text evidence="1">Belongs to the glycosyltransferase 2 family. WaaE/KdtX subfamily.</text>
</comment>
<dbReference type="PANTHER" id="PTHR43630">
    <property type="entry name" value="POLY-BETA-1,6-N-ACETYL-D-GLUCOSAMINE SYNTHASE"/>
    <property type="match status" value="1"/>
</dbReference>
<keyword evidence="5" id="KW-1185">Reference proteome</keyword>
<dbReference type="OrthoDB" id="9815923at2"/>
<sequence>MEAQRGRKLPISVTMIACNEARNLPRSLGSVAGWVEEIIVVINDCTDQTPRIAREFGARVEERSWTCRRDQKNVALELATQPWVLGLDADEEVSPEMRKVLEKFFSRSEPKFDGISFRRKTWFLNRWITHGDWYPDYNLRLFRRDRGRWGGNREHDKLILAGREKRVRAELLHYSFPTVEDNVRKIPTFAAAFAEERQAKGIGFQWRDLLFRPLWRFVRGYILRLGFLDGFPGFYIAVVTALATFVRYAKLYERQFGKQPPPAEGSGSPGASPRG</sequence>
<proteinExistence type="inferred from homology"/>
<dbReference type="AlphaFoldDB" id="A0A5E6MC19"/>
<organism evidence="4 5">
    <name type="scientific">Methylacidimicrobium cyclopophantes</name>
    <dbReference type="NCBI Taxonomy" id="1041766"/>
    <lineage>
        <taxon>Bacteria</taxon>
        <taxon>Pseudomonadati</taxon>
        <taxon>Verrucomicrobiota</taxon>
        <taxon>Methylacidimicrobium</taxon>
    </lineage>
</organism>